<keyword evidence="7 8" id="KW-0472">Membrane</keyword>
<feature type="transmembrane region" description="Helical" evidence="8">
    <location>
        <begin position="163"/>
        <end position="181"/>
    </location>
</feature>
<feature type="transmembrane region" description="Helical" evidence="8">
    <location>
        <begin position="73"/>
        <end position="91"/>
    </location>
</feature>
<keyword evidence="11" id="KW-1185">Reference proteome</keyword>
<accession>A0A4P6HQ35</accession>
<proteinExistence type="inferred from homology"/>
<dbReference type="RefSeq" id="WP_129353540.1">
    <property type="nucleotide sequence ID" value="NZ_CP026538.1"/>
</dbReference>
<dbReference type="Proteomes" id="UP000293296">
    <property type="component" value="Chromosome"/>
</dbReference>
<organism evidence="10 11">
    <name type="scientific">Solidesulfovibrio carbinolicus</name>
    <dbReference type="NCBI Taxonomy" id="296842"/>
    <lineage>
        <taxon>Bacteria</taxon>
        <taxon>Pseudomonadati</taxon>
        <taxon>Thermodesulfobacteriota</taxon>
        <taxon>Desulfovibrionia</taxon>
        <taxon>Desulfovibrionales</taxon>
        <taxon>Desulfovibrionaceae</taxon>
        <taxon>Solidesulfovibrio</taxon>
    </lineage>
</organism>
<dbReference type="CDD" id="cd06550">
    <property type="entry name" value="TM_ABC_iron-siderophores_like"/>
    <property type="match status" value="1"/>
</dbReference>
<reference evidence="10 11" key="1">
    <citation type="submission" date="2018-02" db="EMBL/GenBank/DDBJ databases">
        <title>Genome sequence of Desulfovibrio carbinolicus DSM 3852.</title>
        <authorList>
            <person name="Wilbanks E."/>
            <person name="Skennerton C.T."/>
            <person name="Orphan V.J."/>
        </authorList>
    </citation>
    <scope>NUCLEOTIDE SEQUENCE [LARGE SCALE GENOMIC DNA]</scope>
    <source>
        <strain evidence="10 11">DSM 3852</strain>
    </source>
</reference>
<feature type="transmembrane region" description="Helical" evidence="8">
    <location>
        <begin position="208"/>
        <end position="230"/>
    </location>
</feature>
<keyword evidence="3" id="KW-0813">Transport</keyword>
<name>A0A4P6HQ35_9BACT</name>
<dbReference type="Pfam" id="PF01032">
    <property type="entry name" value="FecCD"/>
    <property type="match status" value="1"/>
</dbReference>
<keyword evidence="6 8" id="KW-1133">Transmembrane helix</keyword>
<feature type="transmembrane region" description="Helical" evidence="8">
    <location>
        <begin position="103"/>
        <end position="125"/>
    </location>
</feature>
<dbReference type="InterPro" id="IPR000522">
    <property type="entry name" value="ABC_transptr_permease_BtuC"/>
</dbReference>
<dbReference type="Gene3D" id="1.10.3470.10">
    <property type="entry name" value="ABC transporter involved in vitamin B12 uptake, BtuC"/>
    <property type="match status" value="1"/>
</dbReference>
<evidence type="ECO:0000256" key="6">
    <source>
        <dbReference type="ARBA" id="ARBA00022989"/>
    </source>
</evidence>
<dbReference type="PANTHER" id="PTHR30472">
    <property type="entry name" value="FERRIC ENTEROBACTIN TRANSPORT SYSTEM PERMEASE PROTEIN"/>
    <property type="match status" value="1"/>
</dbReference>
<keyword evidence="5 8" id="KW-0812">Transmembrane</keyword>
<evidence type="ECO:0000313" key="10">
    <source>
        <dbReference type="EMBL" id="QAZ68240.1"/>
    </source>
</evidence>
<evidence type="ECO:0000256" key="7">
    <source>
        <dbReference type="ARBA" id="ARBA00023136"/>
    </source>
</evidence>
<feature type="transmembrane region" description="Helical" evidence="8">
    <location>
        <begin position="131"/>
        <end position="151"/>
    </location>
</feature>
<evidence type="ECO:0000256" key="8">
    <source>
        <dbReference type="SAM" id="Phobius"/>
    </source>
</evidence>
<sequence length="348" mass="34178">MPPHAFPRGGVLKRTLPLVLAGLAALSAACLAGAYPAAPGDVLAVLARAAGLAVPAPADPALPTVVMELRLTRALLAYGVGAALAVAGAAFQGVLRNPLADPFTLGVSGGAAFGAALSLTLGLGAALGSTLVTPACALAGGGATLVAVLALSRLAGGLRRETVVLSGIVAATFLSALLSLVKALNEESVAGIVFWIMGGFQGKGRAELALFLPCLLLGLAGVALFLRELDILLLGERQARQLGVAAGRSRLALLGAASLLTAGAVAVSGVIGFVGLIAPHACRRLYGGEHGALVPQAALAGGALLCGADVLARVILPGGAELPVGVVTALLGGPFFCFLLLTGRGGRA</sequence>
<dbReference type="GO" id="GO:0033214">
    <property type="term" value="P:siderophore-iron import into cell"/>
    <property type="evidence" value="ECO:0007669"/>
    <property type="project" value="TreeGrafter"/>
</dbReference>
<evidence type="ECO:0000256" key="2">
    <source>
        <dbReference type="ARBA" id="ARBA00007935"/>
    </source>
</evidence>
<gene>
    <name evidence="10" type="ORF">C3Y92_13810</name>
</gene>
<keyword evidence="4" id="KW-1003">Cell membrane</keyword>
<dbReference type="InterPro" id="IPR037294">
    <property type="entry name" value="ABC_BtuC-like"/>
</dbReference>
<dbReference type="KEGG" id="dcb:C3Y92_13810"/>
<dbReference type="AlphaFoldDB" id="A0A4P6HQ35"/>
<dbReference type="OrthoDB" id="9782305at2"/>
<feature type="chain" id="PRO_5020422692" evidence="9">
    <location>
        <begin position="35"/>
        <end position="348"/>
    </location>
</feature>
<keyword evidence="9" id="KW-0732">Signal</keyword>
<evidence type="ECO:0000256" key="3">
    <source>
        <dbReference type="ARBA" id="ARBA00022448"/>
    </source>
</evidence>
<dbReference type="GO" id="GO:0005886">
    <property type="term" value="C:plasma membrane"/>
    <property type="evidence" value="ECO:0007669"/>
    <property type="project" value="UniProtKB-SubCell"/>
</dbReference>
<evidence type="ECO:0000256" key="1">
    <source>
        <dbReference type="ARBA" id="ARBA00004651"/>
    </source>
</evidence>
<dbReference type="PANTHER" id="PTHR30472:SF25">
    <property type="entry name" value="ABC TRANSPORTER PERMEASE PROTEIN MJ0876-RELATED"/>
    <property type="match status" value="1"/>
</dbReference>
<protein>
    <submittedName>
        <fullName evidence="10">Iron ABC transporter permease</fullName>
    </submittedName>
</protein>
<evidence type="ECO:0000256" key="5">
    <source>
        <dbReference type="ARBA" id="ARBA00022692"/>
    </source>
</evidence>
<evidence type="ECO:0000313" key="11">
    <source>
        <dbReference type="Proteomes" id="UP000293296"/>
    </source>
</evidence>
<comment type="subcellular location">
    <subcellularLocation>
        <location evidence="1">Cell membrane</location>
        <topology evidence="1">Multi-pass membrane protein</topology>
    </subcellularLocation>
</comment>
<dbReference type="SUPFAM" id="SSF81345">
    <property type="entry name" value="ABC transporter involved in vitamin B12 uptake, BtuC"/>
    <property type="match status" value="1"/>
</dbReference>
<feature type="transmembrane region" description="Helical" evidence="8">
    <location>
        <begin position="322"/>
        <end position="341"/>
    </location>
</feature>
<comment type="similarity">
    <text evidence="2">Belongs to the binding-protein-dependent transport system permease family. FecCD subfamily.</text>
</comment>
<feature type="signal peptide" evidence="9">
    <location>
        <begin position="1"/>
        <end position="34"/>
    </location>
</feature>
<dbReference type="EMBL" id="CP026538">
    <property type="protein sequence ID" value="QAZ68240.1"/>
    <property type="molecule type" value="Genomic_DNA"/>
</dbReference>
<evidence type="ECO:0000256" key="9">
    <source>
        <dbReference type="SAM" id="SignalP"/>
    </source>
</evidence>
<dbReference type="GO" id="GO:0022857">
    <property type="term" value="F:transmembrane transporter activity"/>
    <property type="evidence" value="ECO:0007669"/>
    <property type="project" value="InterPro"/>
</dbReference>
<evidence type="ECO:0000256" key="4">
    <source>
        <dbReference type="ARBA" id="ARBA00022475"/>
    </source>
</evidence>
<feature type="transmembrane region" description="Helical" evidence="8">
    <location>
        <begin position="251"/>
        <end position="278"/>
    </location>
</feature>